<dbReference type="Pfam" id="PF00230">
    <property type="entry name" value="MIP"/>
    <property type="match status" value="1"/>
</dbReference>
<keyword evidence="4 8" id="KW-1133">Transmembrane helix</keyword>
<dbReference type="OrthoDB" id="3222at2759"/>
<dbReference type="InterPro" id="IPR022357">
    <property type="entry name" value="MIP_CS"/>
</dbReference>
<name>A0A8J5GBF1_ZINOF</name>
<feature type="transmembrane region" description="Helical" evidence="8">
    <location>
        <begin position="54"/>
        <end position="76"/>
    </location>
</feature>
<sequence>MEGKEEDVKLGANKFSERQPIGMAAQDKDYKEPPPPPLLDFGELKSWSFYRAGIAEFVATFLFLYISILTVMGVVQNESRCATVGIQGIAWSFGGMIFALVYCTAGISGGHINPAVTFGLFLARKLSLIRAVFYIIMQCLGAICGAGVVKGFQKHVYEINGGGANVVNSGYSNGGALGAEIMGTFILVYTVFSATDAKRKARDSHVPILAPLPIGFAVFLVHLATIPITGTGINPARSLGAAIIYNRDHAWDDQWIFWVGPGIGAILAAVYHQVVIRALPFKSRS</sequence>
<protein>
    <submittedName>
        <fullName evidence="9">Uncharacterized protein</fullName>
    </submittedName>
</protein>
<evidence type="ECO:0000256" key="3">
    <source>
        <dbReference type="ARBA" id="ARBA00022692"/>
    </source>
</evidence>
<evidence type="ECO:0000256" key="7">
    <source>
        <dbReference type="ARBA" id="ARBA00038497"/>
    </source>
</evidence>
<keyword evidence="6 8" id="KW-0472">Membrane</keyword>
<dbReference type="GO" id="GO:0016020">
    <property type="term" value="C:membrane"/>
    <property type="evidence" value="ECO:0007669"/>
    <property type="project" value="InterPro"/>
</dbReference>
<dbReference type="GO" id="GO:0009414">
    <property type="term" value="P:response to water deprivation"/>
    <property type="evidence" value="ECO:0007669"/>
    <property type="project" value="UniProtKB-ARBA"/>
</dbReference>
<organism evidence="9 10">
    <name type="scientific">Zingiber officinale</name>
    <name type="common">Ginger</name>
    <name type="synonym">Amomum zingiber</name>
    <dbReference type="NCBI Taxonomy" id="94328"/>
    <lineage>
        <taxon>Eukaryota</taxon>
        <taxon>Viridiplantae</taxon>
        <taxon>Streptophyta</taxon>
        <taxon>Embryophyta</taxon>
        <taxon>Tracheophyta</taxon>
        <taxon>Spermatophyta</taxon>
        <taxon>Magnoliopsida</taxon>
        <taxon>Liliopsida</taxon>
        <taxon>Zingiberales</taxon>
        <taxon>Zingiberaceae</taxon>
        <taxon>Zingiber</taxon>
    </lineage>
</organism>
<dbReference type="GO" id="GO:0015267">
    <property type="term" value="F:channel activity"/>
    <property type="evidence" value="ECO:0007669"/>
    <property type="project" value="InterPro"/>
</dbReference>
<dbReference type="EMBL" id="JACMSC010000012">
    <property type="protein sequence ID" value="KAG6496127.1"/>
    <property type="molecule type" value="Genomic_DNA"/>
</dbReference>
<dbReference type="GO" id="GO:0009409">
    <property type="term" value="P:response to cold"/>
    <property type="evidence" value="ECO:0007669"/>
    <property type="project" value="UniProtKB-ARBA"/>
</dbReference>
<dbReference type="Proteomes" id="UP000734854">
    <property type="component" value="Unassembled WGS sequence"/>
</dbReference>
<comment type="caution">
    <text evidence="9">The sequence shown here is derived from an EMBL/GenBank/DDBJ whole genome shotgun (WGS) entry which is preliminary data.</text>
</comment>
<keyword evidence="5" id="KW-0346">Stress response</keyword>
<feature type="transmembrane region" description="Helical" evidence="8">
    <location>
        <begin position="175"/>
        <end position="194"/>
    </location>
</feature>
<gene>
    <name evidence="9" type="ORF">ZIOFF_043975</name>
</gene>
<feature type="transmembrane region" description="Helical" evidence="8">
    <location>
        <begin position="255"/>
        <end position="276"/>
    </location>
</feature>
<keyword evidence="3 8" id="KW-0812">Transmembrane</keyword>
<feature type="transmembrane region" description="Helical" evidence="8">
    <location>
        <begin position="206"/>
        <end position="228"/>
    </location>
</feature>
<dbReference type="PANTHER" id="PTHR45687">
    <property type="entry name" value="AQUAPORIN OR AQUAGLYCEROPORIN RELATED"/>
    <property type="match status" value="1"/>
</dbReference>
<dbReference type="PROSITE" id="PS00221">
    <property type="entry name" value="MIP"/>
    <property type="match status" value="1"/>
</dbReference>
<dbReference type="CDD" id="cd00333">
    <property type="entry name" value="MIP"/>
    <property type="match status" value="1"/>
</dbReference>
<proteinExistence type="inferred from homology"/>
<dbReference type="GO" id="GO:0006970">
    <property type="term" value="P:response to osmotic stress"/>
    <property type="evidence" value="ECO:0007669"/>
    <property type="project" value="UniProtKB-ARBA"/>
</dbReference>
<evidence type="ECO:0000313" key="10">
    <source>
        <dbReference type="Proteomes" id="UP000734854"/>
    </source>
</evidence>
<dbReference type="GO" id="GO:0012505">
    <property type="term" value="C:endomembrane system"/>
    <property type="evidence" value="ECO:0007669"/>
    <property type="project" value="UniProtKB-SubCell"/>
</dbReference>
<comment type="similarity">
    <text evidence="7">Belongs to the MIP/aquaporin (TC 1.A.8) family. PIP (TC 1.A.8.11) subfamily.</text>
</comment>
<evidence type="ECO:0000256" key="6">
    <source>
        <dbReference type="ARBA" id="ARBA00023136"/>
    </source>
</evidence>
<evidence type="ECO:0000313" key="9">
    <source>
        <dbReference type="EMBL" id="KAG6496127.1"/>
    </source>
</evidence>
<dbReference type="InterPro" id="IPR034294">
    <property type="entry name" value="Aquaporin_transptr"/>
</dbReference>
<reference evidence="9 10" key="1">
    <citation type="submission" date="2020-08" db="EMBL/GenBank/DDBJ databases">
        <title>Plant Genome Project.</title>
        <authorList>
            <person name="Zhang R.-G."/>
        </authorList>
    </citation>
    <scope>NUCLEOTIDE SEQUENCE [LARGE SCALE GENOMIC DNA]</scope>
    <source>
        <tissue evidence="9">Rhizome</tissue>
    </source>
</reference>
<evidence type="ECO:0000256" key="8">
    <source>
        <dbReference type="SAM" id="Phobius"/>
    </source>
</evidence>
<keyword evidence="10" id="KW-1185">Reference proteome</keyword>
<dbReference type="FunFam" id="1.20.1080.10:FF:000001">
    <property type="entry name" value="Probable aquaporin PIP1-2"/>
    <property type="match status" value="1"/>
</dbReference>
<dbReference type="AlphaFoldDB" id="A0A8J5GBF1"/>
<dbReference type="InterPro" id="IPR000425">
    <property type="entry name" value="MIP"/>
</dbReference>
<evidence type="ECO:0000256" key="2">
    <source>
        <dbReference type="ARBA" id="ARBA00022448"/>
    </source>
</evidence>
<dbReference type="NCBIfam" id="TIGR00861">
    <property type="entry name" value="MIP"/>
    <property type="match status" value="1"/>
</dbReference>
<accession>A0A8J5GBF1</accession>
<feature type="transmembrane region" description="Helical" evidence="8">
    <location>
        <begin position="88"/>
        <end position="107"/>
    </location>
</feature>
<evidence type="ECO:0000256" key="1">
    <source>
        <dbReference type="ARBA" id="ARBA00004127"/>
    </source>
</evidence>
<evidence type="ECO:0000256" key="4">
    <source>
        <dbReference type="ARBA" id="ARBA00022989"/>
    </source>
</evidence>
<evidence type="ECO:0000256" key="5">
    <source>
        <dbReference type="ARBA" id="ARBA00023016"/>
    </source>
</evidence>
<keyword evidence="2" id="KW-0813">Transport</keyword>
<feature type="transmembrane region" description="Helical" evidence="8">
    <location>
        <begin position="128"/>
        <end position="149"/>
    </location>
</feature>
<comment type="subcellular location">
    <subcellularLocation>
        <location evidence="1">Endomembrane system</location>
        <topology evidence="1">Multi-pass membrane protein</topology>
    </subcellularLocation>
</comment>